<dbReference type="AlphaFoldDB" id="W4PXF2"/>
<proteinExistence type="predicted"/>
<gene>
    <name evidence="1" type="ORF">JCM9140_322</name>
</gene>
<dbReference type="STRING" id="1236970.JCM9140_322"/>
<evidence type="ECO:0000313" key="2">
    <source>
        <dbReference type="Proteomes" id="UP000018890"/>
    </source>
</evidence>
<dbReference type="OrthoDB" id="581132at2"/>
<dbReference type="InterPro" id="IPR027417">
    <property type="entry name" value="P-loop_NTPase"/>
</dbReference>
<keyword evidence="2" id="KW-1185">Reference proteome</keyword>
<comment type="caution">
    <text evidence="1">The sequence shown here is derived from an EMBL/GenBank/DDBJ whole genome shotgun (WGS) entry which is preliminary data.</text>
</comment>
<reference evidence="1" key="1">
    <citation type="journal article" date="2014" name="Genome Announc.">
        <title>Draft Genome Sequences of Three Alkaliphilic Bacillus Strains, Bacillus wakoensis JCM 9140T, Bacillus akibai JCM 9157T, and Bacillus hemicellulosilyticus JCM 9152T.</title>
        <authorList>
            <person name="Yuki M."/>
            <person name="Oshima K."/>
            <person name="Suda W."/>
            <person name="Oshida Y."/>
            <person name="Kitamura K."/>
            <person name="Iida T."/>
            <person name="Hattori M."/>
            <person name="Ohkuma M."/>
        </authorList>
    </citation>
    <scope>NUCLEOTIDE SEQUENCE [LARGE SCALE GENOMIC DNA]</scope>
    <source>
        <strain evidence="1">JCM 9140</strain>
    </source>
</reference>
<organism evidence="1 2">
    <name type="scientific">Halalkalibacter wakoensis JCM 9140</name>
    <dbReference type="NCBI Taxonomy" id="1236970"/>
    <lineage>
        <taxon>Bacteria</taxon>
        <taxon>Bacillati</taxon>
        <taxon>Bacillota</taxon>
        <taxon>Bacilli</taxon>
        <taxon>Bacillales</taxon>
        <taxon>Bacillaceae</taxon>
        <taxon>Halalkalibacter</taxon>
    </lineage>
</organism>
<dbReference type="SUPFAM" id="SSF52540">
    <property type="entry name" value="P-loop containing nucleoside triphosphate hydrolases"/>
    <property type="match status" value="1"/>
</dbReference>
<accession>W4PXF2</accession>
<evidence type="ECO:0000313" key="1">
    <source>
        <dbReference type="EMBL" id="GAE24402.1"/>
    </source>
</evidence>
<dbReference type="EMBL" id="BAUT01000002">
    <property type="protein sequence ID" value="GAE24402.1"/>
    <property type="molecule type" value="Genomic_DNA"/>
</dbReference>
<name>W4PXF2_9BACI</name>
<protein>
    <submittedName>
        <fullName evidence="1">Uncharacterized protein</fullName>
    </submittedName>
</protein>
<dbReference type="Proteomes" id="UP000018890">
    <property type="component" value="Unassembled WGS sequence"/>
</dbReference>
<sequence length="908" mass="103283">MTTIKCSIDKINSFNQKPERNMIPKIQESILNGQSEYTVIELANYIERGHSFCPSVFKELNGKISRKNENWAGTQIIALDFDGGLSLEDFKSICKEFSIDPTFIYYTFSHHHSEKDKFRAVYVLNAFIEDMRIFNFIQKALSVVFDNNQDAAAKDPARLFYGASSLASDIDLNKLLHIEDLPQMVYAKLKRKCPSQFSREMKTFCQETALNQVNNTPAVFVENALTSIYNTKEMSTNSTNMGPIKITTLNRSNIYFHFSVPEDKLCLGIGKKKSKKYKVENQKVKFASEQRVKLNELANKCQLVQSLEEGAWLYHDEITHLGMNFVHARGGKKKLIDSLYLNENHIASDKPESFKIYCQFFTNSNYQPSRCKPRGIGNTGCRFFNSCDRSGVNILQQLDVKKGKIKRVKNEVKIPLIEGETKLVSAFSEAIAAPIDGTIHVIKGPTGIGKSRLYSTNSLENCAIAVPNHRLANEIYKTIKSAQPDLNLIYVPEKPQTTPELDNQINSLYQLGLYNKASQLFSNYARLIKTGKKEPLSKDHRVAIEEYERITGNLCTASTIIVTHERLMLLKDLRNIETVIIDEDIIQTVVRTKTITSGDLNFVYDLCLEKNTDQSSMKAFFDSVKLSPFEQYRDTPSNTDIIKTLANKISKLGGAKLKSNIIDFLSSTHFIKHKDGSITYVCNRSNFPLNKRYIMLSATTSQDMINSIWKNRVSFHDIGSIKTEGRVILHHNRSYSRSSLETLNFREFSKQLELNHTDDLKVITFKKYAHQFQSSGFEIATTFGSTTGLNQFEGEDLIIVGTPHFPPCKYILTALTLNLVSLENSNNDQFLQTIKVDRNEFQFQFCTFENSETLRNIQFYFIESELVQAIGRSRLLRNNATVHLYSNYPVPGCILLGEITPNNTLIAS</sequence>
<dbReference type="RefSeq" id="WP_034741353.1">
    <property type="nucleotide sequence ID" value="NZ_BAUT01000002.1"/>
</dbReference>